<proteinExistence type="inferred from homology"/>
<evidence type="ECO:0000256" key="6">
    <source>
        <dbReference type="ARBA" id="ARBA00022833"/>
    </source>
</evidence>
<evidence type="ECO:0000256" key="3">
    <source>
        <dbReference type="ARBA" id="ARBA00022679"/>
    </source>
</evidence>
<evidence type="ECO:0000256" key="7">
    <source>
        <dbReference type="ARBA" id="ARBA00047989"/>
    </source>
</evidence>
<comment type="catalytic activity">
    <reaction evidence="8">
        <text>adenosine + phosphate = alpha-D-ribose 1-phosphate + adenine</text>
        <dbReference type="Rhea" id="RHEA:27642"/>
        <dbReference type="ChEBI" id="CHEBI:16335"/>
        <dbReference type="ChEBI" id="CHEBI:16708"/>
        <dbReference type="ChEBI" id="CHEBI:43474"/>
        <dbReference type="ChEBI" id="CHEBI:57720"/>
        <dbReference type="EC" id="2.4.2.1"/>
    </reaction>
    <physiologicalReaction direction="left-to-right" evidence="8">
        <dbReference type="Rhea" id="RHEA:27643"/>
    </physiologicalReaction>
</comment>
<keyword evidence="3" id="KW-0808">Transferase</keyword>
<comment type="catalytic activity">
    <reaction evidence="1">
        <text>inosine + phosphate = alpha-D-ribose 1-phosphate + hypoxanthine</text>
        <dbReference type="Rhea" id="RHEA:27646"/>
        <dbReference type="ChEBI" id="CHEBI:17368"/>
        <dbReference type="ChEBI" id="CHEBI:17596"/>
        <dbReference type="ChEBI" id="CHEBI:43474"/>
        <dbReference type="ChEBI" id="CHEBI:57720"/>
        <dbReference type="EC" id="2.4.2.1"/>
    </reaction>
    <physiologicalReaction direction="left-to-right" evidence="1">
        <dbReference type="Rhea" id="RHEA:27647"/>
    </physiologicalReaction>
</comment>
<keyword evidence="4" id="KW-0479">Metal-binding</keyword>
<evidence type="ECO:0008006" key="12">
    <source>
        <dbReference type="Google" id="ProtNLM"/>
    </source>
</evidence>
<dbReference type="Proteomes" id="UP000541136">
    <property type="component" value="Unassembled WGS sequence"/>
</dbReference>
<dbReference type="Gene3D" id="3.60.140.10">
    <property type="entry name" value="CNF1/YfiH-like putative cysteine hydrolases"/>
    <property type="match status" value="1"/>
</dbReference>
<dbReference type="InterPro" id="IPR011324">
    <property type="entry name" value="Cytotoxic_necrot_fac-like_cat"/>
</dbReference>
<evidence type="ECO:0000256" key="9">
    <source>
        <dbReference type="ARBA" id="ARBA00049893"/>
    </source>
</evidence>
<dbReference type="CDD" id="cd16833">
    <property type="entry name" value="YfiH"/>
    <property type="match status" value="1"/>
</dbReference>
<comment type="catalytic activity">
    <reaction evidence="9">
        <text>S-methyl-5'-thioadenosine + phosphate = 5-(methylsulfanyl)-alpha-D-ribose 1-phosphate + adenine</text>
        <dbReference type="Rhea" id="RHEA:11852"/>
        <dbReference type="ChEBI" id="CHEBI:16708"/>
        <dbReference type="ChEBI" id="CHEBI:17509"/>
        <dbReference type="ChEBI" id="CHEBI:43474"/>
        <dbReference type="ChEBI" id="CHEBI:58533"/>
        <dbReference type="EC" id="2.4.2.28"/>
    </reaction>
    <physiologicalReaction direction="left-to-right" evidence="9">
        <dbReference type="Rhea" id="RHEA:11853"/>
    </physiologicalReaction>
</comment>
<comment type="caution">
    <text evidence="10">The sequence shown here is derived from an EMBL/GenBank/DDBJ whole genome shotgun (WGS) entry which is preliminary data.</text>
</comment>
<evidence type="ECO:0000313" key="10">
    <source>
        <dbReference type="EMBL" id="MBB6083157.1"/>
    </source>
</evidence>
<dbReference type="EMBL" id="JACHIB010000005">
    <property type="protein sequence ID" value="MBB6083157.1"/>
    <property type="molecule type" value="Genomic_DNA"/>
</dbReference>
<organism evidence="10 11">
    <name type="scientific">Castellaniella defragrans</name>
    <name type="common">Alcaligenes defragrans</name>
    <dbReference type="NCBI Taxonomy" id="75697"/>
    <lineage>
        <taxon>Bacteria</taxon>
        <taxon>Pseudomonadati</taxon>
        <taxon>Pseudomonadota</taxon>
        <taxon>Betaproteobacteria</taxon>
        <taxon>Burkholderiales</taxon>
        <taxon>Alcaligenaceae</taxon>
        <taxon>Castellaniella</taxon>
    </lineage>
</organism>
<dbReference type="GO" id="GO:0017061">
    <property type="term" value="F:S-methyl-5-thioadenosine phosphorylase activity"/>
    <property type="evidence" value="ECO:0007669"/>
    <property type="project" value="UniProtKB-EC"/>
</dbReference>
<dbReference type="Pfam" id="PF02578">
    <property type="entry name" value="Cu-oxidase_4"/>
    <property type="match status" value="2"/>
</dbReference>
<evidence type="ECO:0000256" key="4">
    <source>
        <dbReference type="ARBA" id="ARBA00022723"/>
    </source>
</evidence>
<evidence type="ECO:0000256" key="2">
    <source>
        <dbReference type="ARBA" id="ARBA00007353"/>
    </source>
</evidence>
<accession>A0A7W9TNZ3</accession>
<dbReference type="InterPro" id="IPR003730">
    <property type="entry name" value="Cu_polyphenol_OxRdtase"/>
</dbReference>
<dbReference type="SUPFAM" id="SSF64438">
    <property type="entry name" value="CNF1/YfiH-like putative cysteine hydrolases"/>
    <property type="match status" value="2"/>
</dbReference>
<evidence type="ECO:0000313" key="11">
    <source>
        <dbReference type="Proteomes" id="UP000541136"/>
    </source>
</evidence>
<evidence type="ECO:0000256" key="5">
    <source>
        <dbReference type="ARBA" id="ARBA00022801"/>
    </source>
</evidence>
<comment type="similarity">
    <text evidence="2">Belongs to the purine nucleoside phosphorylase YfiH/LACC1 family.</text>
</comment>
<comment type="catalytic activity">
    <reaction evidence="7">
        <text>adenosine + H2O + H(+) = inosine + NH4(+)</text>
        <dbReference type="Rhea" id="RHEA:24408"/>
        <dbReference type="ChEBI" id="CHEBI:15377"/>
        <dbReference type="ChEBI" id="CHEBI:15378"/>
        <dbReference type="ChEBI" id="CHEBI:16335"/>
        <dbReference type="ChEBI" id="CHEBI:17596"/>
        <dbReference type="ChEBI" id="CHEBI:28938"/>
        <dbReference type="EC" id="3.5.4.4"/>
    </reaction>
    <physiologicalReaction direction="left-to-right" evidence="7">
        <dbReference type="Rhea" id="RHEA:24409"/>
    </physiologicalReaction>
</comment>
<reference evidence="10 11" key="1">
    <citation type="submission" date="2020-08" db="EMBL/GenBank/DDBJ databases">
        <title>Genomic Encyclopedia of Type Strains, Phase IV (KMG-IV): sequencing the most valuable type-strain genomes for metagenomic binning, comparative biology and taxonomic classification.</title>
        <authorList>
            <person name="Goeker M."/>
        </authorList>
    </citation>
    <scope>NUCLEOTIDE SEQUENCE [LARGE SCALE GENOMIC DNA]</scope>
    <source>
        <strain evidence="10 11">DSM 12141</strain>
    </source>
</reference>
<name>A0A7W9TNZ3_CASDE</name>
<dbReference type="PANTHER" id="PTHR30616">
    <property type="entry name" value="UNCHARACTERIZED PROTEIN YFIH"/>
    <property type="match status" value="1"/>
</dbReference>
<evidence type="ECO:0000256" key="1">
    <source>
        <dbReference type="ARBA" id="ARBA00000553"/>
    </source>
</evidence>
<dbReference type="InterPro" id="IPR038371">
    <property type="entry name" value="Cu_polyphenol_OxRdtase_sf"/>
</dbReference>
<dbReference type="PANTHER" id="PTHR30616:SF2">
    <property type="entry name" value="PURINE NUCLEOSIDE PHOSPHORYLASE LACC1"/>
    <property type="match status" value="1"/>
</dbReference>
<evidence type="ECO:0000256" key="8">
    <source>
        <dbReference type="ARBA" id="ARBA00048968"/>
    </source>
</evidence>
<keyword evidence="5" id="KW-0378">Hydrolase</keyword>
<keyword evidence="6" id="KW-0862">Zinc</keyword>
<sequence>MLEPAPGLRGVTGEPWPGVRYFSTWRVGGVSLPPRDSLNLGLHVGDDPLAVRENRLRLRRALPGDPLWLEQVHGTDVFDADAAPEDAAAGPAPRADAAVTTRRGRPLAIMTADCLPVVLADEAGTVLGVAHAGWRGLAAGVLENTLAAMRRRAPAAHGWRAWIGPGIGPAAFQVGAEVRDAFLDQDPGLAACFVFQPDRGLFAAGPPQGKKRPSGGMGLDAEQSLRTGLRLVNPSGMQAARWMQAAEGCAAWGPRWLADLAGLARARLLRAGVERVEASGECTWTRADRYFSHRRDPGSGRQATLACLTDPGALQGARWT</sequence>
<gene>
    <name evidence="10" type="ORF">HNR28_001192</name>
</gene>
<dbReference type="GO" id="GO:0016787">
    <property type="term" value="F:hydrolase activity"/>
    <property type="evidence" value="ECO:0007669"/>
    <property type="project" value="UniProtKB-KW"/>
</dbReference>
<protein>
    <recommendedName>
        <fullName evidence="12">Purine nucleoside phosphorylase</fullName>
    </recommendedName>
</protein>
<dbReference type="GO" id="GO:0005507">
    <property type="term" value="F:copper ion binding"/>
    <property type="evidence" value="ECO:0007669"/>
    <property type="project" value="TreeGrafter"/>
</dbReference>
<dbReference type="AlphaFoldDB" id="A0A7W9TNZ3"/>